<keyword evidence="1" id="KW-1133">Transmembrane helix</keyword>
<keyword evidence="1" id="KW-0812">Transmembrane</keyword>
<evidence type="ECO:0008006" key="4">
    <source>
        <dbReference type="Google" id="ProtNLM"/>
    </source>
</evidence>
<dbReference type="InterPro" id="IPR013901">
    <property type="entry name" value="Anthrone_oxy"/>
</dbReference>
<reference evidence="2" key="1">
    <citation type="journal article" date="2014" name="Int. J. Syst. Evol. Microbiol.">
        <title>Complete genome sequence of Corynebacterium casei LMG S-19264T (=DSM 44701T), isolated from a smear-ripened cheese.</title>
        <authorList>
            <consortium name="US DOE Joint Genome Institute (JGI-PGF)"/>
            <person name="Walter F."/>
            <person name="Albersmeier A."/>
            <person name="Kalinowski J."/>
            <person name="Ruckert C."/>
        </authorList>
    </citation>
    <scope>NUCLEOTIDE SEQUENCE</scope>
    <source>
        <strain evidence="2">CGMCC 1.15448</strain>
    </source>
</reference>
<gene>
    <name evidence="2" type="ORF">GCM10011511_28150</name>
</gene>
<accession>A0A8J2UDN5</accession>
<dbReference type="EMBL" id="BMJC01000003">
    <property type="protein sequence ID" value="GGB03243.1"/>
    <property type="molecule type" value="Genomic_DNA"/>
</dbReference>
<sequence>MSDFCYFRDMKFFNFSLWWAVIGAGIWVGGTVFMMSVINPQWSADPPDSVRLFFGQTGFNKNIWYFFGPPFMLLRSIVPQTLALLSGWKSRPHRRDLLITLTCTVITVVFTLAYIYPINEILMTRAGGNADADTIRRLTRTWLLCDRIRFAVNLVGFYFLLRAFRRPVPSISGRFA</sequence>
<keyword evidence="3" id="KW-1185">Reference proteome</keyword>
<feature type="transmembrane region" description="Helical" evidence="1">
    <location>
        <begin position="12"/>
        <end position="38"/>
    </location>
</feature>
<evidence type="ECO:0000256" key="1">
    <source>
        <dbReference type="SAM" id="Phobius"/>
    </source>
</evidence>
<comment type="caution">
    <text evidence="2">The sequence shown here is derived from an EMBL/GenBank/DDBJ whole genome shotgun (WGS) entry which is preliminary data.</text>
</comment>
<name>A0A8J2UDN5_9BACT</name>
<dbReference type="Proteomes" id="UP000607559">
    <property type="component" value="Unassembled WGS sequence"/>
</dbReference>
<evidence type="ECO:0000313" key="2">
    <source>
        <dbReference type="EMBL" id="GGB03243.1"/>
    </source>
</evidence>
<dbReference type="AlphaFoldDB" id="A0A8J2UDN5"/>
<feature type="transmembrane region" description="Helical" evidence="1">
    <location>
        <begin position="97"/>
        <end position="116"/>
    </location>
</feature>
<proteinExistence type="predicted"/>
<keyword evidence="1" id="KW-0472">Membrane</keyword>
<protein>
    <recommendedName>
        <fullName evidence="4">DUF1772 domain-containing protein</fullName>
    </recommendedName>
</protein>
<dbReference type="Pfam" id="PF08592">
    <property type="entry name" value="Anthrone_oxy"/>
    <property type="match status" value="1"/>
</dbReference>
<reference evidence="2" key="2">
    <citation type="submission" date="2020-09" db="EMBL/GenBank/DDBJ databases">
        <authorList>
            <person name="Sun Q."/>
            <person name="Zhou Y."/>
        </authorList>
    </citation>
    <scope>NUCLEOTIDE SEQUENCE</scope>
    <source>
        <strain evidence="2">CGMCC 1.15448</strain>
    </source>
</reference>
<evidence type="ECO:0000313" key="3">
    <source>
        <dbReference type="Proteomes" id="UP000607559"/>
    </source>
</evidence>
<feature type="transmembrane region" description="Helical" evidence="1">
    <location>
        <begin position="63"/>
        <end position="85"/>
    </location>
</feature>
<organism evidence="2 3">
    <name type="scientific">Puia dinghuensis</name>
    <dbReference type="NCBI Taxonomy" id="1792502"/>
    <lineage>
        <taxon>Bacteria</taxon>
        <taxon>Pseudomonadati</taxon>
        <taxon>Bacteroidota</taxon>
        <taxon>Chitinophagia</taxon>
        <taxon>Chitinophagales</taxon>
        <taxon>Chitinophagaceae</taxon>
        <taxon>Puia</taxon>
    </lineage>
</organism>